<evidence type="ECO:0000256" key="3">
    <source>
        <dbReference type="SAM" id="MobiDB-lite"/>
    </source>
</evidence>
<evidence type="ECO:0000256" key="2">
    <source>
        <dbReference type="ARBA" id="ARBA00022525"/>
    </source>
</evidence>
<dbReference type="Proteomes" id="UP001501588">
    <property type="component" value="Unassembled WGS sequence"/>
</dbReference>
<evidence type="ECO:0000256" key="1">
    <source>
        <dbReference type="ARBA" id="ARBA00004613"/>
    </source>
</evidence>
<evidence type="ECO:0000313" key="5">
    <source>
        <dbReference type="Proteomes" id="UP001501588"/>
    </source>
</evidence>
<dbReference type="Pfam" id="PF00353">
    <property type="entry name" value="HemolysinCabind"/>
    <property type="match status" value="7"/>
</dbReference>
<feature type="region of interest" description="Disordered" evidence="3">
    <location>
        <begin position="103"/>
        <end position="128"/>
    </location>
</feature>
<evidence type="ECO:0000313" key="4">
    <source>
        <dbReference type="EMBL" id="GAA0568764.1"/>
    </source>
</evidence>
<dbReference type="InterPro" id="IPR001343">
    <property type="entry name" value="Hemolysn_Ca-bd"/>
</dbReference>
<feature type="compositionally biased region" description="Gly residues" evidence="3">
    <location>
        <begin position="113"/>
        <end position="125"/>
    </location>
</feature>
<dbReference type="EMBL" id="BAAAFZ010000006">
    <property type="protein sequence ID" value="GAA0568764.1"/>
    <property type="molecule type" value="Genomic_DNA"/>
</dbReference>
<dbReference type="RefSeq" id="WP_343893432.1">
    <property type="nucleotide sequence ID" value="NZ_BAAAFZ010000006.1"/>
</dbReference>
<dbReference type="PANTHER" id="PTHR38340">
    <property type="entry name" value="S-LAYER PROTEIN"/>
    <property type="match status" value="1"/>
</dbReference>
<accession>A0ABP3PLK2</accession>
<feature type="compositionally biased region" description="Acidic residues" evidence="3">
    <location>
        <begin position="27"/>
        <end position="44"/>
    </location>
</feature>
<dbReference type="SUPFAM" id="SSF51120">
    <property type="entry name" value="beta-Roll"/>
    <property type="match status" value="2"/>
</dbReference>
<organism evidence="4 5">
    <name type="scientific">Craurococcus roseus</name>
    <dbReference type="NCBI Taxonomy" id="77585"/>
    <lineage>
        <taxon>Bacteria</taxon>
        <taxon>Pseudomonadati</taxon>
        <taxon>Pseudomonadota</taxon>
        <taxon>Alphaproteobacteria</taxon>
        <taxon>Acetobacterales</taxon>
        <taxon>Acetobacteraceae</taxon>
        <taxon>Craurococcus</taxon>
    </lineage>
</organism>
<dbReference type="PRINTS" id="PR00313">
    <property type="entry name" value="CABNDNGRPT"/>
</dbReference>
<dbReference type="PROSITE" id="PS00330">
    <property type="entry name" value="HEMOLYSIN_CALCIUM"/>
    <property type="match status" value="1"/>
</dbReference>
<dbReference type="InterPro" id="IPR011049">
    <property type="entry name" value="Serralysin-like_metalloprot_C"/>
</dbReference>
<protein>
    <recommendedName>
        <fullName evidence="6">Calcium-binding protein</fullName>
    </recommendedName>
</protein>
<reference evidence="5" key="1">
    <citation type="journal article" date="2019" name="Int. J. Syst. Evol. Microbiol.">
        <title>The Global Catalogue of Microorganisms (GCM) 10K type strain sequencing project: providing services to taxonomists for standard genome sequencing and annotation.</title>
        <authorList>
            <consortium name="The Broad Institute Genomics Platform"/>
            <consortium name="The Broad Institute Genome Sequencing Center for Infectious Disease"/>
            <person name="Wu L."/>
            <person name="Ma J."/>
        </authorList>
    </citation>
    <scope>NUCLEOTIDE SEQUENCE [LARGE SCALE GENOMIC DNA]</scope>
    <source>
        <strain evidence="5">JCM 9933</strain>
    </source>
</reference>
<dbReference type="Gene3D" id="2.150.10.10">
    <property type="entry name" value="Serralysin-like metalloprotease, C-terminal"/>
    <property type="match status" value="3"/>
</dbReference>
<proteinExistence type="predicted"/>
<keyword evidence="2" id="KW-0964">Secreted</keyword>
<evidence type="ECO:0008006" key="6">
    <source>
        <dbReference type="Google" id="ProtNLM"/>
    </source>
</evidence>
<keyword evidence="5" id="KW-1185">Reference proteome</keyword>
<dbReference type="PANTHER" id="PTHR38340:SF1">
    <property type="entry name" value="S-LAYER PROTEIN"/>
    <property type="match status" value="1"/>
</dbReference>
<feature type="region of interest" description="Disordered" evidence="3">
    <location>
        <begin position="1"/>
        <end position="83"/>
    </location>
</feature>
<dbReference type="InterPro" id="IPR018511">
    <property type="entry name" value="Hemolysin-typ_Ca-bd_CS"/>
</dbReference>
<name>A0ABP3PLK2_9PROT</name>
<comment type="subcellular location">
    <subcellularLocation>
        <location evidence="1">Secreted</location>
    </subcellularLocation>
</comment>
<dbReference type="InterPro" id="IPR050557">
    <property type="entry name" value="RTX_toxin/Mannuronan_C5-epim"/>
</dbReference>
<comment type="caution">
    <text evidence="4">The sequence shown here is derived from an EMBL/GenBank/DDBJ whole genome shotgun (WGS) entry which is preliminary data.</text>
</comment>
<feature type="compositionally biased region" description="Gly residues" evidence="3">
    <location>
        <begin position="51"/>
        <end position="64"/>
    </location>
</feature>
<gene>
    <name evidence="4" type="ORF">GCM10009416_03750</name>
</gene>
<sequence>MAEIFRGDDDDVVVGTQDADSIRGGGGDDDINGLGGDDEMDGGDGDDRLRGGSGNDTIFGGGNGADSLEGGSGDDRLEGDVNDDTLVGGTGFDFLRGGTGADLLSGGDDGDTLEGGGDGDQVFGGGEDDRIVWRAGDGEDEIDGGDGIDTLEINGFPTADGLFSLGEEDGGRLVFELRERTAMAPFPLDARLDELDNLEFVELLGGTGDDSFSIGPIAAGSLAAIRVSGRSGDDSVFGGGEPLDPDRNEAPIDFFGGIGDDFAIGSFGDDTLDGGFDDDRLNGEVGDDLLIGDNGNDVLDGGFNGMDTLDGGNGSDQMTGGARDGPDTFRFRFGVAQGVDDITDFETEDRIELFGVTQDQLDSNGDGVLDNADDAVFGGFGVLQISGPFPLSGTLRVAGFGGADVNSLVIGDDVFFFA</sequence>